<keyword evidence="1" id="KW-0472">Membrane</keyword>
<sequence>MSQHSALSASSLDGLAMLGIAAVSFWLPLTRVSVRDLGARAALTVSGYLRPRPDPATEQALRAAFAELDGDLAEILGDRRVHGRADRC</sequence>
<name>A0A6P2BNL2_9ACTN</name>
<proteinExistence type="predicted"/>
<reference evidence="2 3" key="1">
    <citation type="submission" date="2018-11" db="EMBL/GenBank/DDBJ databases">
        <title>Trebonia kvetii gen.nov., sp.nov., a novel acidophilic actinobacterium, and proposal of the new actinobacterial family Treboniaceae fam. nov.</title>
        <authorList>
            <person name="Rapoport D."/>
            <person name="Sagova-Mareckova M."/>
            <person name="Sedlacek I."/>
            <person name="Provaznik J."/>
            <person name="Kralova S."/>
            <person name="Pavlinic D."/>
            <person name="Benes V."/>
            <person name="Kopecky J."/>
        </authorList>
    </citation>
    <scope>NUCLEOTIDE SEQUENCE [LARGE SCALE GENOMIC DNA]</scope>
    <source>
        <strain evidence="2 3">15Tr583</strain>
    </source>
</reference>
<evidence type="ECO:0000313" key="3">
    <source>
        <dbReference type="Proteomes" id="UP000460272"/>
    </source>
</evidence>
<accession>A0A6P2BNL2</accession>
<keyword evidence="1" id="KW-0812">Transmembrane</keyword>
<protein>
    <submittedName>
        <fullName evidence="2">Uncharacterized protein</fullName>
    </submittedName>
</protein>
<dbReference type="RefSeq" id="WP_145861698.1">
    <property type="nucleotide sequence ID" value="NZ_RPFW01000010.1"/>
</dbReference>
<organism evidence="2 3">
    <name type="scientific">Trebonia kvetii</name>
    <dbReference type="NCBI Taxonomy" id="2480626"/>
    <lineage>
        <taxon>Bacteria</taxon>
        <taxon>Bacillati</taxon>
        <taxon>Actinomycetota</taxon>
        <taxon>Actinomycetes</taxon>
        <taxon>Streptosporangiales</taxon>
        <taxon>Treboniaceae</taxon>
        <taxon>Trebonia</taxon>
    </lineage>
</organism>
<evidence type="ECO:0000313" key="2">
    <source>
        <dbReference type="EMBL" id="TVZ00111.1"/>
    </source>
</evidence>
<dbReference type="Proteomes" id="UP000460272">
    <property type="component" value="Unassembled WGS sequence"/>
</dbReference>
<gene>
    <name evidence="2" type="ORF">EAS64_39285</name>
</gene>
<keyword evidence="1" id="KW-1133">Transmembrane helix</keyword>
<dbReference type="AlphaFoldDB" id="A0A6P2BNL2"/>
<evidence type="ECO:0000256" key="1">
    <source>
        <dbReference type="SAM" id="Phobius"/>
    </source>
</evidence>
<keyword evidence="3" id="KW-1185">Reference proteome</keyword>
<comment type="caution">
    <text evidence="2">The sequence shown here is derived from an EMBL/GenBank/DDBJ whole genome shotgun (WGS) entry which is preliminary data.</text>
</comment>
<dbReference type="EMBL" id="RPFW01000010">
    <property type="protein sequence ID" value="TVZ00111.1"/>
    <property type="molecule type" value="Genomic_DNA"/>
</dbReference>
<feature type="transmembrane region" description="Helical" evidence="1">
    <location>
        <begin position="6"/>
        <end position="27"/>
    </location>
</feature>